<feature type="region of interest" description="Disordered" evidence="1">
    <location>
        <begin position="324"/>
        <end position="370"/>
    </location>
</feature>
<reference evidence="2 3" key="1">
    <citation type="submission" date="2019-11" db="EMBL/GenBank/DDBJ databases">
        <title>Caenimonas koreensis gen. nov., sp. nov., isolated from activated sludge.</title>
        <authorList>
            <person name="Seung H.R."/>
        </authorList>
    </citation>
    <scope>NUCLEOTIDE SEQUENCE [LARGE SCALE GENOMIC DNA]</scope>
    <source>
        <strain evidence="2 3">EMB320</strain>
    </source>
</reference>
<protein>
    <submittedName>
        <fullName evidence="2">Uncharacterized protein</fullName>
    </submittedName>
</protein>
<dbReference type="EMBL" id="WJBU01000007">
    <property type="protein sequence ID" value="MRD47329.1"/>
    <property type="molecule type" value="Genomic_DNA"/>
</dbReference>
<feature type="compositionally biased region" description="Low complexity" evidence="1">
    <location>
        <begin position="261"/>
        <end position="275"/>
    </location>
</feature>
<accession>A0A844B6P2</accession>
<dbReference type="Proteomes" id="UP000487350">
    <property type="component" value="Unassembled WGS sequence"/>
</dbReference>
<name>A0A844B6P2_9BURK</name>
<feature type="region of interest" description="Disordered" evidence="1">
    <location>
        <begin position="261"/>
        <end position="283"/>
    </location>
</feature>
<evidence type="ECO:0000313" key="2">
    <source>
        <dbReference type="EMBL" id="MRD47329.1"/>
    </source>
</evidence>
<evidence type="ECO:0000256" key="1">
    <source>
        <dbReference type="SAM" id="MobiDB-lite"/>
    </source>
</evidence>
<sequence>MGNPAEEVVEEEAYFDVMVRLPKGAGLADIERGAHEAGVRPDRVAALIKALQAVPDVKIGASVDAERAAKARDQFTRAGLVVEVTPVLGLTALTTGRFDGLEECKACHHRVKMSEDRQCPHCHVYVDKVTDEILLRQQLRKKEQAAADFRANRDQRQADQSVRAEMEARIREEIQREMAAKAPGNAGGSASGSVRARLALVLVGAVAVAVAFVAGRGLATGWNFDNLTTVGKLPPTAQAKATELLDKIEKIDKGASAGGSTAAAAAANGGPATGDPDVDDPLVQAAGGKRVGAKGISIEQAVAAAQTLSKAAGYKGAGTDDAVAAAGAPAPASPPAPGGDAAQPGTSAAGAGGSAAAGGAGGAAPAPNPAASAMSARARALLALELTRLVAQVGQGPRARGIFKSVSASPAIASDAEFAANAKVTDIELRAWALHDTAPGALRPAVDALLAQAMALPDPYTRARALMEAGVIAARHPGLPPETARLFLTKSSDALPEIQGALQAGAMSDWAVSLGEVVLAEATARARAGHWSRARALGQQVETLIAQAPDAASQARLYAIDYQVKSLLGQGDKLQASLDAALGLAAKQPGLIDRAGLLRNVARLSGAAMHDKMAAAIESVKTAGVAASGFERMRTLTLLALLHADAGMRARAGEFTQLALATPRLSEVETTELTADVLLRGDMATARALHRDGLYVEAEALLQRLGSFLF</sequence>
<dbReference type="AlphaFoldDB" id="A0A844B6P2"/>
<comment type="caution">
    <text evidence="2">The sequence shown here is derived from an EMBL/GenBank/DDBJ whole genome shotgun (WGS) entry which is preliminary data.</text>
</comment>
<proteinExistence type="predicted"/>
<dbReference type="OrthoDB" id="8572958at2"/>
<feature type="compositionally biased region" description="Gly residues" evidence="1">
    <location>
        <begin position="350"/>
        <end position="362"/>
    </location>
</feature>
<feature type="compositionally biased region" description="Low complexity" evidence="1">
    <location>
        <begin position="338"/>
        <end position="349"/>
    </location>
</feature>
<evidence type="ECO:0000313" key="3">
    <source>
        <dbReference type="Proteomes" id="UP000487350"/>
    </source>
</evidence>
<dbReference type="RefSeq" id="WP_153584667.1">
    <property type="nucleotide sequence ID" value="NZ_WJBU01000007.1"/>
</dbReference>
<keyword evidence="3" id="KW-1185">Reference proteome</keyword>
<gene>
    <name evidence="2" type="ORF">GHT07_08555</name>
</gene>
<organism evidence="2 3">
    <name type="scientific">Caenimonas koreensis DSM 17982</name>
    <dbReference type="NCBI Taxonomy" id="1121255"/>
    <lineage>
        <taxon>Bacteria</taxon>
        <taxon>Pseudomonadati</taxon>
        <taxon>Pseudomonadota</taxon>
        <taxon>Betaproteobacteria</taxon>
        <taxon>Burkholderiales</taxon>
        <taxon>Comamonadaceae</taxon>
        <taxon>Caenimonas</taxon>
    </lineage>
</organism>